<sequence>MAFFLEREAQPSSWKKKILVLERDRVKIQIRKRDKH</sequence>
<dbReference type="Proteomes" id="UP000187203">
    <property type="component" value="Unassembled WGS sequence"/>
</dbReference>
<protein>
    <submittedName>
        <fullName evidence="1">Uncharacterized protein</fullName>
    </submittedName>
</protein>
<accession>A0A1R3KW42</accession>
<keyword evidence="2" id="KW-1185">Reference proteome</keyword>
<evidence type="ECO:0000313" key="1">
    <source>
        <dbReference type="EMBL" id="OMP11300.1"/>
    </source>
</evidence>
<proteinExistence type="predicted"/>
<gene>
    <name evidence="1" type="ORF">COLO4_03903</name>
</gene>
<evidence type="ECO:0000313" key="2">
    <source>
        <dbReference type="Proteomes" id="UP000187203"/>
    </source>
</evidence>
<organism evidence="1 2">
    <name type="scientific">Corchorus olitorius</name>
    <dbReference type="NCBI Taxonomy" id="93759"/>
    <lineage>
        <taxon>Eukaryota</taxon>
        <taxon>Viridiplantae</taxon>
        <taxon>Streptophyta</taxon>
        <taxon>Embryophyta</taxon>
        <taxon>Tracheophyta</taxon>
        <taxon>Spermatophyta</taxon>
        <taxon>Magnoliopsida</taxon>
        <taxon>eudicotyledons</taxon>
        <taxon>Gunneridae</taxon>
        <taxon>Pentapetalae</taxon>
        <taxon>rosids</taxon>
        <taxon>malvids</taxon>
        <taxon>Malvales</taxon>
        <taxon>Malvaceae</taxon>
        <taxon>Grewioideae</taxon>
        <taxon>Apeibeae</taxon>
        <taxon>Corchorus</taxon>
    </lineage>
</organism>
<dbReference type="EMBL" id="AWUE01010791">
    <property type="protein sequence ID" value="OMP11300.1"/>
    <property type="molecule type" value="Genomic_DNA"/>
</dbReference>
<name>A0A1R3KW42_9ROSI</name>
<comment type="caution">
    <text evidence="1">The sequence shown here is derived from an EMBL/GenBank/DDBJ whole genome shotgun (WGS) entry which is preliminary data.</text>
</comment>
<reference evidence="2" key="1">
    <citation type="submission" date="2013-09" db="EMBL/GenBank/DDBJ databases">
        <title>Corchorus olitorius genome sequencing.</title>
        <authorList>
            <person name="Alam M."/>
            <person name="Haque M.S."/>
            <person name="Islam M.S."/>
            <person name="Emdad E.M."/>
            <person name="Islam M.M."/>
            <person name="Ahmed B."/>
            <person name="Halim A."/>
            <person name="Hossen Q.M.M."/>
            <person name="Hossain M.Z."/>
            <person name="Ahmed R."/>
            <person name="Khan M.M."/>
            <person name="Islam R."/>
            <person name="Rashid M.M."/>
            <person name="Khan S.A."/>
            <person name="Rahman M.S."/>
            <person name="Alam M."/>
            <person name="Yahiya A.S."/>
            <person name="Khan M.S."/>
            <person name="Azam M.S."/>
            <person name="Haque T."/>
            <person name="Lashkar M.Z.H."/>
            <person name="Akhand A.I."/>
            <person name="Morshed G."/>
            <person name="Roy S."/>
            <person name="Uddin K.S."/>
            <person name="Rabeya T."/>
            <person name="Hossain A.S."/>
            <person name="Chowdhury A."/>
            <person name="Snigdha A.R."/>
            <person name="Mortoza M.S."/>
            <person name="Matin S.A."/>
            <person name="Hoque S.M.E."/>
            <person name="Islam M.K."/>
            <person name="Roy D.K."/>
            <person name="Haider R."/>
            <person name="Moosa M.M."/>
            <person name="Elias S.M."/>
            <person name="Hasan A.M."/>
            <person name="Jahan S."/>
            <person name="Shafiuddin M."/>
            <person name="Mahmood N."/>
            <person name="Shommy N.S."/>
        </authorList>
    </citation>
    <scope>NUCLEOTIDE SEQUENCE [LARGE SCALE GENOMIC DNA]</scope>
    <source>
        <strain evidence="2">cv. O-4</strain>
    </source>
</reference>
<dbReference type="AlphaFoldDB" id="A0A1R3KW42"/>